<reference evidence="1" key="1">
    <citation type="journal article" date="2020" name="BMC Genomics">
        <title>Correction to: Identification and distribution of gene clusters required for synthesis of sphingolipid metabolism inhibitors in diverse species of the filamentous fungus Fusarium.</title>
        <authorList>
            <person name="Kim H.S."/>
            <person name="Lohmar J.M."/>
            <person name="Busman M."/>
            <person name="Brown D.W."/>
            <person name="Naumann T.A."/>
            <person name="Divon H.H."/>
            <person name="Lysoe E."/>
            <person name="Uhlig S."/>
            <person name="Proctor R.H."/>
        </authorList>
    </citation>
    <scope>NUCLEOTIDE SEQUENCE</scope>
    <source>
        <strain evidence="1">NRRL 22465</strain>
    </source>
</reference>
<dbReference type="AlphaFoldDB" id="A0A8H4UJK1"/>
<protein>
    <submittedName>
        <fullName evidence="1">Uncharacterized protein</fullName>
    </submittedName>
</protein>
<comment type="caution">
    <text evidence="1">The sequence shown here is derived from an EMBL/GenBank/DDBJ whole genome shotgun (WGS) entry which is preliminary data.</text>
</comment>
<keyword evidence="2" id="KW-1185">Reference proteome</keyword>
<proteinExistence type="predicted"/>
<reference evidence="1" key="2">
    <citation type="submission" date="2020-05" db="EMBL/GenBank/DDBJ databases">
        <authorList>
            <person name="Kim H.-S."/>
            <person name="Proctor R.H."/>
            <person name="Brown D.W."/>
        </authorList>
    </citation>
    <scope>NUCLEOTIDE SEQUENCE</scope>
    <source>
        <strain evidence="1">NRRL 22465</strain>
    </source>
</reference>
<accession>A0A8H4UJK1</accession>
<gene>
    <name evidence="1" type="ORF">FZEAL_5761</name>
</gene>
<name>A0A8H4UJK1_9HYPO</name>
<sequence>MAPESTPSASHEAGHRFKTIMEEIKGHIHGPTQGFFDKYFENASWASSSGQAQEVQATTNDKQCSTSLSSRLRTFGGNTEERYVFHPHLPGQKNGPVLEGSEPCFLVPVDSARSEAYGWAMPTLP</sequence>
<dbReference type="EMBL" id="JABEYC010000418">
    <property type="protein sequence ID" value="KAF4977795.1"/>
    <property type="molecule type" value="Genomic_DNA"/>
</dbReference>
<evidence type="ECO:0000313" key="2">
    <source>
        <dbReference type="Proteomes" id="UP000635477"/>
    </source>
</evidence>
<organism evidence="1 2">
    <name type="scientific">Fusarium zealandicum</name>
    <dbReference type="NCBI Taxonomy" id="1053134"/>
    <lineage>
        <taxon>Eukaryota</taxon>
        <taxon>Fungi</taxon>
        <taxon>Dikarya</taxon>
        <taxon>Ascomycota</taxon>
        <taxon>Pezizomycotina</taxon>
        <taxon>Sordariomycetes</taxon>
        <taxon>Hypocreomycetidae</taxon>
        <taxon>Hypocreales</taxon>
        <taxon>Nectriaceae</taxon>
        <taxon>Fusarium</taxon>
        <taxon>Fusarium staphyleae species complex</taxon>
    </lineage>
</organism>
<dbReference type="Proteomes" id="UP000635477">
    <property type="component" value="Unassembled WGS sequence"/>
</dbReference>
<evidence type="ECO:0000313" key="1">
    <source>
        <dbReference type="EMBL" id="KAF4977795.1"/>
    </source>
</evidence>